<evidence type="ECO:0000313" key="3">
    <source>
        <dbReference type="Proteomes" id="UP000789390"/>
    </source>
</evidence>
<dbReference type="InterPro" id="IPR005135">
    <property type="entry name" value="Endo/exonuclease/phosphatase"/>
</dbReference>
<evidence type="ECO:0000313" key="2">
    <source>
        <dbReference type="EMBL" id="CAH0102215.1"/>
    </source>
</evidence>
<feature type="domain" description="Endonuclease/exonuclease/phosphatase" evidence="1">
    <location>
        <begin position="2"/>
        <end position="65"/>
    </location>
</feature>
<dbReference type="PANTHER" id="PTHR33273:SF2">
    <property type="entry name" value="ENDONUCLEASE_EXONUCLEASE_PHOSPHATASE DOMAIN-CONTAINING PROTEIN"/>
    <property type="match status" value="1"/>
</dbReference>
<keyword evidence="3" id="KW-1185">Reference proteome</keyword>
<dbReference type="EMBL" id="CAKKLH010000077">
    <property type="protein sequence ID" value="CAH0102215.1"/>
    <property type="molecule type" value="Genomic_DNA"/>
</dbReference>
<dbReference type="AlphaFoldDB" id="A0A8J2WHY8"/>
<comment type="caution">
    <text evidence="2">The sequence shown here is derived from an EMBL/GenBank/DDBJ whole genome shotgun (WGS) entry which is preliminary data.</text>
</comment>
<dbReference type="OrthoDB" id="6781282at2759"/>
<sequence length="734" mass="82079">MAVDSNAKSRLWNSATTDRKGEELECFILEHGLQVANQSLSSLEFVPGGTPFLDVTLIGDHVICHARTKIPAPESPPQIAHAYGWGKIEQSGIRCRYGRPNQELQRLDFGQPHAVVVQGLKRWRSVVTGNQNMSHCVNHFFPPEPPSLESHRATEKLTESILLNSFISCAPPVTYSELSTAVESLVIIRGGSSVHHECMRRSVTLSTSLKTAQRSGDREPNKQIYESLTVLRPISLITHLEKSGKGIRWEALWLSNLTMLIKPTGFHFRKGFMLITSLDQVFHFQPFNPWLRVRSYLRNVAQRICPAPYIGTNRKLSSCVFGHKGDSALLNICINAVRIPPSLEVLLLGFTIDHRLSWIPHFKRRLEAAKRAFHSLRLCLRATWGFDKKIFRYLYNTSVEPILLYGCSVWSPILSGKKGVGLLRSFQRLFTSSITKAFKTPSTESLLVLSNSIPIDLRVLEITIVRYRSRGNAVFSSATLAPWLGSDPVPLDEFFELLPQTEHTLRIYTASDALWTNPSTRHCCLVSADYSGIVGFENGPLPNLFTKNQATQMVINLALSLASHALRKYGRVEIISSTLSSFCFSLPGMKLSRLQSYRASAGCQIVGSQYSSLFSGLRSIEVSTKSAAKKEAHLLAQSLWTREWVCSSKGSTTRAFFPTPESRGRITGMDPSYPITQVLSGHSFLNVHQHRFKFKASPHCSCSEIPESVSHFLFECPNFANLRHSFASNSVTIT</sequence>
<evidence type="ECO:0000259" key="1">
    <source>
        <dbReference type="Pfam" id="PF14529"/>
    </source>
</evidence>
<proteinExistence type="predicted"/>
<dbReference type="PANTHER" id="PTHR33273">
    <property type="entry name" value="DOMAIN-CONTAINING PROTEIN, PUTATIVE-RELATED"/>
    <property type="match status" value="1"/>
</dbReference>
<dbReference type="Pfam" id="PF14529">
    <property type="entry name" value="Exo_endo_phos_2"/>
    <property type="match status" value="1"/>
</dbReference>
<organism evidence="2 3">
    <name type="scientific">Daphnia galeata</name>
    <dbReference type="NCBI Taxonomy" id="27404"/>
    <lineage>
        <taxon>Eukaryota</taxon>
        <taxon>Metazoa</taxon>
        <taxon>Ecdysozoa</taxon>
        <taxon>Arthropoda</taxon>
        <taxon>Crustacea</taxon>
        <taxon>Branchiopoda</taxon>
        <taxon>Diplostraca</taxon>
        <taxon>Cladocera</taxon>
        <taxon>Anomopoda</taxon>
        <taxon>Daphniidae</taxon>
        <taxon>Daphnia</taxon>
    </lineage>
</organism>
<gene>
    <name evidence="2" type="ORF">DGAL_LOCUS4606</name>
</gene>
<reference evidence="2" key="1">
    <citation type="submission" date="2021-11" db="EMBL/GenBank/DDBJ databases">
        <authorList>
            <person name="Schell T."/>
        </authorList>
    </citation>
    <scope>NUCLEOTIDE SEQUENCE</scope>
    <source>
        <strain evidence="2">M5</strain>
    </source>
</reference>
<accession>A0A8J2WHY8</accession>
<name>A0A8J2WHY8_9CRUS</name>
<dbReference type="Proteomes" id="UP000789390">
    <property type="component" value="Unassembled WGS sequence"/>
</dbReference>
<protein>
    <recommendedName>
        <fullName evidence="1">Endonuclease/exonuclease/phosphatase domain-containing protein</fullName>
    </recommendedName>
</protein>
<dbReference type="GO" id="GO:0003824">
    <property type="term" value="F:catalytic activity"/>
    <property type="evidence" value="ECO:0007669"/>
    <property type="project" value="InterPro"/>
</dbReference>